<keyword evidence="2" id="KW-1185">Reference proteome</keyword>
<evidence type="ECO:0000313" key="2">
    <source>
        <dbReference type="Proteomes" id="UP000217199"/>
    </source>
</evidence>
<dbReference type="EMBL" id="NBII01000001">
    <property type="protein sequence ID" value="PAV23034.1"/>
    <property type="molecule type" value="Genomic_DNA"/>
</dbReference>
<organism evidence="1 2">
    <name type="scientific">Pyrrhoderma noxium</name>
    <dbReference type="NCBI Taxonomy" id="2282107"/>
    <lineage>
        <taxon>Eukaryota</taxon>
        <taxon>Fungi</taxon>
        <taxon>Dikarya</taxon>
        <taxon>Basidiomycota</taxon>
        <taxon>Agaricomycotina</taxon>
        <taxon>Agaricomycetes</taxon>
        <taxon>Hymenochaetales</taxon>
        <taxon>Hymenochaetaceae</taxon>
        <taxon>Pyrrhoderma</taxon>
    </lineage>
</organism>
<dbReference type="Proteomes" id="UP000217199">
    <property type="component" value="Unassembled WGS sequence"/>
</dbReference>
<gene>
    <name evidence="1" type="ORF">PNOK_0010100</name>
</gene>
<protein>
    <submittedName>
        <fullName evidence="1">Uncharacterized protein</fullName>
    </submittedName>
</protein>
<evidence type="ECO:0000313" key="1">
    <source>
        <dbReference type="EMBL" id="PAV23034.1"/>
    </source>
</evidence>
<proteinExistence type="predicted"/>
<dbReference type="InParanoid" id="A0A286UTZ8"/>
<comment type="caution">
    <text evidence="1">The sequence shown here is derived from an EMBL/GenBank/DDBJ whole genome shotgun (WGS) entry which is preliminary data.</text>
</comment>
<dbReference type="AlphaFoldDB" id="A0A286UTZ8"/>
<sequence length="489" mass="54881">MTLNSITRTITPGHLLRLRRMPRQHSFTVNSGICFYFTFGGSSFHQSHSLYSSETDSTETFLNRNGNLTTPLLEQRSGAKTFTIDDTLVPSKLNSERRGNIPVTPFVSFKDYEKAIITWDDWYNEGEVNVPLPLPGAGDSEWDNDILDNYSEPLSTPTSSNTSYLQTPSSVFFGIQSPVSVVESFSYEFENSKIPNPSPPHLMAKDNTAISERDNNLEQSVNNPVFNPDLFQEYIGYNMIQDSNIGQQSGQVTSYDTPLYPANIQNCGYLPSYPDYVGQQQINGQQNQPIQTSYDMGQYPFNEEIHTNTGMDRSNEIVSTTIPPPAEGFGLSEYYRPINYNWSSYFGGAWIPFGSVSQEEVNGQLIHPFHATYDEGGHLPNDGIYARIFGAIPLQPTFSDNNGIDREPDSYYYKTYPRLYEDDPKAVSKSPAGCLREPTTSLNLVDLSRNRNQPTPDNATQDITKVSGPKRTETKIPVGVVKYHAEDVQ</sequence>
<accession>A0A286UTZ8</accession>
<reference evidence="1 2" key="1">
    <citation type="journal article" date="2017" name="Mol. Ecol.">
        <title>Comparative and population genomic landscape of Phellinus noxius: A hypervariable fungus causing root rot in trees.</title>
        <authorList>
            <person name="Chung C.L."/>
            <person name="Lee T.J."/>
            <person name="Akiba M."/>
            <person name="Lee H.H."/>
            <person name="Kuo T.H."/>
            <person name="Liu D."/>
            <person name="Ke H.M."/>
            <person name="Yokoi T."/>
            <person name="Roa M.B."/>
            <person name="Lu M.J."/>
            <person name="Chang Y.Y."/>
            <person name="Ann P.J."/>
            <person name="Tsai J.N."/>
            <person name="Chen C.Y."/>
            <person name="Tzean S.S."/>
            <person name="Ota Y."/>
            <person name="Hattori T."/>
            <person name="Sahashi N."/>
            <person name="Liou R.F."/>
            <person name="Kikuchi T."/>
            <person name="Tsai I.J."/>
        </authorList>
    </citation>
    <scope>NUCLEOTIDE SEQUENCE [LARGE SCALE GENOMIC DNA]</scope>
    <source>
        <strain evidence="1 2">FFPRI411160</strain>
    </source>
</reference>
<name>A0A286UTZ8_9AGAM</name>